<comment type="caution">
    <text evidence="3">The sequence shown here is derived from an EMBL/GenBank/DDBJ whole genome shotgun (WGS) entry which is preliminary data.</text>
</comment>
<feature type="region of interest" description="Disordered" evidence="1">
    <location>
        <begin position="261"/>
        <end position="285"/>
    </location>
</feature>
<protein>
    <recommendedName>
        <fullName evidence="5">Glycosyltransferase RgtA/B/C/D-like domain-containing protein</fullName>
    </recommendedName>
</protein>
<name>A0ABW2TZ83_9BACT</name>
<evidence type="ECO:0000256" key="1">
    <source>
        <dbReference type="SAM" id="MobiDB-lite"/>
    </source>
</evidence>
<feature type="transmembrane region" description="Helical" evidence="2">
    <location>
        <begin position="22"/>
        <end position="42"/>
    </location>
</feature>
<feature type="transmembrane region" description="Helical" evidence="2">
    <location>
        <begin position="205"/>
        <end position="222"/>
    </location>
</feature>
<dbReference type="RefSeq" id="WP_380200333.1">
    <property type="nucleotide sequence ID" value="NZ_JBHTEK010000001.1"/>
</dbReference>
<dbReference type="EMBL" id="JBHTEK010000001">
    <property type="protein sequence ID" value="MFC7666538.1"/>
    <property type="molecule type" value="Genomic_DNA"/>
</dbReference>
<evidence type="ECO:0000313" key="3">
    <source>
        <dbReference type="EMBL" id="MFC7666538.1"/>
    </source>
</evidence>
<keyword evidence="2" id="KW-1133">Transmembrane helix</keyword>
<accession>A0ABW2TZ83</accession>
<keyword evidence="2" id="KW-0812">Transmembrane</keyword>
<keyword evidence="2" id="KW-0472">Membrane</keyword>
<feature type="transmembrane region" description="Helical" evidence="2">
    <location>
        <begin position="134"/>
        <end position="155"/>
    </location>
</feature>
<sequence>MAAVASASSVSSAPWWRRALPHVLAVLFFVVLACVYFSPIMFEGKTLAQHDITQFQGGAHEAQEYAKAMGKEALWTNSMFSGMPTYLISLHFPGDWSGYLQKIMTLGLPAVVANLFLALLCGYILLVSLGVRSLVAVAGAVALGFSSYNLAILAAGHNTKSIALAYAPLVLGGVLVAYRRDKWLGAALFAVGLTLNVRANHLQITYYLLLLVAIFGIIEPGGRLPGRPPARVLQAHGAAGPRRGAGRGGELRPSLYHTRIQQIQQPRPHRTENAPAHRAWPGAGR</sequence>
<dbReference type="Proteomes" id="UP001596513">
    <property type="component" value="Unassembled WGS sequence"/>
</dbReference>
<evidence type="ECO:0000256" key="2">
    <source>
        <dbReference type="SAM" id="Phobius"/>
    </source>
</evidence>
<gene>
    <name evidence="3" type="ORF">ACFQT0_03180</name>
</gene>
<reference evidence="4" key="1">
    <citation type="journal article" date="2019" name="Int. J. Syst. Evol. Microbiol.">
        <title>The Global Catalogue of Microorganisms (GCM) 10K type strain sequencing project: providing services to taxonomists for standard genome sequencing and annotation.</title>
        <authorList>
            <consortium name="The Broad Institute Genomics Platform"/>
            <consortium name="The Broad Institute Genome Sequencing Center for Infectious Disease"/>
            <person name="Wu L."/>
            <person name="Ma J."/>
        </authorList>
    </citation>
    <scope>NUCLEOTIDE SEQUENCE [LARGE SCALE GENOMIC DNA]</scope>
    <source>
        <strain evidence="4">JCM 19635</strain>
    </source>
</reference>
<feature type="transmembrane region" description="Helical" evidence="2">
    <location>
        <begin position="161"/>
        <end position="178"/>
    </location>
</feature>
<evidence type="ECO:0008006" key="5">
    <source>
        <dbReference type="Google" id="ProtNLM"/>
    </source>
</evidence>
<keyword evidence="4" id="KW-1185">Reference proteome</keyword>
<organism evidence="3 4">
    <name type="scientific">Hymenobacter humi</name>
    <dbReference type="NCBI Taxonomy" id="1411620"/>
    <lineage>
        <taxon>Bacteria</taxon>
        <taxon>Pseudomonadati</taxon>
        <taxon>Bacteroidota</taxon>
        <taxon>Cytophagia</taxon>
        <taxon>Cytophagales</taxon>
        <taxon>Hymenobacteraceae</taxon>
        <taxon>Hymenobacter</taxon>
    </lineage>
</organism>
<feature type="transmembrane region" description="Helical" evidence="2">
    <location>
        <begin position="106"/>
        <end position="127"/>
    </location>
</feature>
<evidence type="ECO:0000313" key="4">
    <source>
        <dbReference type="Proteomes" id="UP001596513"/>
    </source>
</evidence>
<proteinExistence type="predicted"/>